<dbReference type="OrthoDB" id="9783944at2"/>
<name>A0A845RND8_9FIRM</name>
<gene>
    <name evidence="3" type="ORF">D3Z39_16370</name>
</gene>
<evidence type="ECO:0000313" key="3">
    <source>
        <dbReference type="EMBL" id="NBI80398.1"/>
    </source>
</evidence>
<protein>
    <submittedName>
        <fullName evidence="3">CAP domain-containing protein</fullName>
    </submittedName>
</protein>
<keyword evidence="1" id="KW-0732">Signal</keyword>
<evidence type="ECO:0000256" key="1">
    <source>
        <dbReference type="SAM" id="SignalP"/>
    </source>
</evidence>
<dbReference type="PANTHER" id="PTHR31157">
    <property type="entry name" value="SCP DOMAIN-CONTAINING PROTEIN"/>
    <property type="match status" value="1"/>
</dbReference>
<dbReference type="EMBL" id="QXWZ01000052">
    <property type="protein sequence ID" value="NBI80398.1"/>
    <property type="molecule type" value="Genomic_DNA"/>
</dbReference>
<dbReference type="InterPro" id="IPR014044">
    <property type="entry name" value="CAP_dom"/>
</dbReference>
<feature type="chain" id="PRO_5032962898" evidence="1">
    <location>
        <begin position="28"/>
        <end position="259"/>
    </location>
</feature>
<dbReference type="AlphaFoldDB" id="A0A845RND8"/>
<dbReference type="RefSeq" id="WP_160211071.1">
    <property type="nucleotide sequence ID" value="NZ_QXWZ01000052.1"/>
</dbReference>
<feature type="domain" description="SCP" evidence="2">
    <location>
        <begin position="140"/>
        <end position="249"/>
    </location>
</feature>
<feature type="signal peptide" evidence="1">
    <location>
        <begin position="1"/>
        <end position="27"/>
    </location>
</feature>
<dbReference type="Gene3D" id="3.40.33.10">
    <property type="entry name" value="CAP"/>
    <property type="match status" value="1"/>
</dbReference>
<dbReference type="SUPFAM" id="SSF55797">
    <property type="entry name" value="PR-1-like"/>
    <property type="match status" value="1"/>
</dbReference>
<accession>A0A845RND8</accession>
<dbReference type="PANTHER" id="PTHR31157:SF1">
    <property type="entry name" value="SCP DOMAIN-CONTAINING PROTEIN"/>
    <property type="match status" value="1"/>
</dbReference>
<dbReference type="CDD" id="cd05379">
    <property type="entry name" value="CAP_bacterial"/>
    <property type="match status" value="1"/>
</dbReference>
<proteinExistence type="predicted"/>
<organism evidence="3 4">
    <name type="scientific">Anaerotruncus colihominis</name>
    <dbReference type="NCBI Taxonomy" id="169435"/>
    <lineage>
        <taxon>Bacteria</taxon>
        <taxon>Bacillati</taxon>
        <taxon>Bacillota</taxon>
        <taxon>Clostridia</taxon>
        <taxon>Eubacteriales</taxon>
        <taxon>Oscillospiraceae</taxon>
        <taxon>Anaerotruncus</taxon>
    </lineage>
</organism>
<evidence type="ECO:0000259" key="2">
    <source>
        <dbReference type="Pfam" id="PF00188"/>
    </source>
</evidence>
<evidence type="ECO:0000313" key="4">
    <source>
        <dbReference type="Proteomes" id="UP000446348"/>
    </source>
</evidence>
<sequence length="259" mass="27242">MTSMKKRIAAALTAATLTIGLTVPAAAAEAPNEPIRVSSYKGNTLKVGERSGLIIGPSWIDYTVTSSDPDTVAVEQVLTFWVAVAKGAGTAEITASNSAGECGSMTLTVGSAAPAAPEAPASMGSASLTDNLEIRQELIRLINQTRKANGVSELPVSEALMNAAQVCSNRRYTWHHAAEEGQAAADAGYPYGFGDNLTVFTGTDDAARRAVDNWINSPGHFETMIDSRCDCIGVGVTQYDGITYCYMFVGIPNSVNFYA</sequence>
<comment type="caution">
    <text evidence="3">The sequence shown here is derived from an EMBL/GenBank/DDBJ whole genome shotgun (WGS) entry which is preliminary data.</text>
</comment>
<dbReference type="Pfam" id="PF00188">
    <property type="entry name" value="CAP"/>
    <property type="match status" value="1"/>
</dbReference>
<dbReference type="InterPro" id="IPR035940">
    <property type="entry name" value="CAP_sf"/>
</dbReference>
<reference evidence="3 4" key="1">
    <citation type="submission" date="2018-08" db="EMBL/GenBank/DDBJ databases">
        <title>Murine metabolic-syndrome-specific gut microbial biobank.</title>
        <authorList>
            <person name="Liu C."/>
        </authorList>
    </citation>
    <scope>NUCLEOTIDE SEQUENCE [LARGE SCALE GENOMIC DNA]</scope>
    <source>
        <strain evidence="3 4">X69</strain>
    </source>
</reference>
<dbReference type="Proteomes" id="UP000446348">
    <property type="component" value="Unassembled WGS sequence"/>
</dbReference>